<dbReference type="RefSeq" id="XP_068353992.1">
    <property type="nucleotide sequence ID" value="XM_068508461.1"/>
</dbReference>
<dbReference type="GeneID" id="94843165"/>
<keyword evidence="2" id="KW-1185">Reference proteome</keyword>
<gene>
    <name evidence="1" type="ORF">TRFO_32374</name>
</gene>
<dbReference type="Proteomes" id="UP000179807">
    <property type="component" value="Unassembled WGS sequence"/>
</dbReference>
<accession>A0A1J4JR15</accession>
<reference evidence="1" key="1">
    <citation type="submission" date="2016-10" db="EMBL/GenBank/DDBJ databases">
        <authorList>
            <person name="Benchimol M."/>
            <person name="Almeida L.G."/>
            <person name="Vasconcelos A.T."/>
            <person name="Perreira-Neves A."/>
            <person name="Rosa I.A."/>
            <person name="Tasca T."/>
            <person name="Bogo M.R."/>
            <person name="de Souza W."/>
        </authorList>
    </citation>
    <scope>NUCLEOTIDE SEQUENCE [LARGE SCALE GENOMIC DNA]</scope>
    <source>
        <strain evidence="1">K</strain>
    </source>
</reference>
<dbReference type="SUPFAM" id="SSF47473">
    <property type="entry name" value="EF-hand"/>
    <property type="match status" value="1"/>
</dbReference>
<sequence length="362" mass="43182">MSFFWSNPQDMFCKCCASLKRFEACYKQMEHMKNNEIIIREVDQVFQSNSKFDFFQFLSIINRRYQRHEYIKYIIKYFIISVNKKETSQNHPNQEFCQFLENNLLVDKETAISTLSVLKFESISTDFFFHFVFKQESSNNLIKEEQIKQLLHNFGMTNIEYILAIPSFSFTSSNYLSNCEFTNFFKMILFCHQTNDCSELIHKVFEYLDEDEKLGEITIEKINTLFSKFSCDDSTTPKISNNLIKKLFIFFQKDKNKSSLNEQEFTEFFSILCKYLNGSLNNDLYDIAYTRKDSSFDHILNPIEVEKILEDLKIVYFQIDAQKIIAEYESRLNFKNAENHTNSYFVLQNILENELKFDESLI</sequence>
<evidence type="ECO:0000313" key="1">
    <source>
        <dbReference type="EMBL" id="OHT00856.1"/>
    </source>
</evidence>
<evidence type="ECO:0000313" key="2">
    <source>
        <dbReference type="Proteomes" id="UP000179807"/>
    </source>
</evidence>
<dbReference type="EMBL" id="MLAK01000936">
    <property type="protein sequence ID" value="OHT00856.1"/>
    <property type="molecule type" value="Genomic_DNA"/>
</dbReference>
<protein>
    <recommendedName>
        <fullName evidence="3">EF-hand domain-containing protein</fullName>
    </recommendedName>
</protein>
<name>A0A1J4JR15_9EUKA</name>
<evidence type="ECO:0008006" key="3">
    <source>
        <dbReference type="Google" id="ProtNLM"/>
    </source>
</evidence>
<proteinExistence type="predicted"/>
<dbReference type="VEuPathDB" id="TrichDB:TRFO_32374"/>
<organism evidence="1 2">
    <name type="scientific">Tritrichomonas foetus</name>
    <dbReference type="NCBI Taxonomy" id="1144522"/>
    <lineage>
        <taxon>Eukaryota</taxon>
        <taxon>Metamonada</taxon>
        <taxon>Parabasalia</taxon>
        <taxon>Tritrichomonadida</taxon>
        <taxon>Tritrichomonadidae</taxon>
        <taxon>Tritrichomonas</taxon>
    </lineage>
</organism>
<comment type="caution">
    <text evidence="1">The sequence shown here is derived from an EMBL/GenBank/DDBJ whole genome shotgun (WGS) entry which is preliminary data.</text>
</comment>
<dbReference type="AlphaFoldDB" id="A0A1J4JR15"/>
<dbReference type="InterPro" id="IPR011992">
    <property type="entry name" value="EF-hand-dom_pair"/>
</dbReference>